<keyword evidence="3" id="KW-1185">Reference proteome</keyword>
<organism evidence="2 3">
    <name type="scientific">Reticulomyxa filosa</name>
    <dbReference type="NCBI Taxonomy" id="46433"/>
    <lineage>
        <taxon>Eukaryota</taxon>
        <taxon>Sar</taxon>
        <taxon>Rhizaria</taxon>
        <taxon>Retaria</taxon>
        <taxon>Foraminifera</taxon>
        <taxon>Monothalamids</taxon>
        <taxon>Reticulomyxidae</taxon>
        <taxon>Reticulomyxa</taxon>
    </lineage>
</organism>
<name>X6MGZ6_RETFI</name>
<dbReference type="Proteomes" id="UP000023152">
    <property type="component" value="Unassembled WGS sequence"/>
</dbReference>
<accession>X6MGZ6</accession>
<evidence type="ECO:0000313" key="2">
    <source>
        <dbReference type="EMBL" id="ETO12896.1"/>
    </source>
</evidence>
<protein>
    <submittedName>
        <fullName evidence="2">Uncharacterized protein</fullName>
    </submittedName>
</protein>
<feature type="region of interest" description="Disordered" evidence="1">
    <location>
        <begin position="117"/>
        <end position="139"/>
    </location>
</feature>
<feature type="compositionally biased region" description="Basic and acidic residues" evidence="1">
    <location>
        <begin position="117"/>
        <end position="135"/>
    </location>
</feature>
<sequence length="200" mass="22974">MSIRPGRLVDYFVTVGLPDLNNLVPYHGEYVTQNLEEMGLNEIKTIRNLRIIRSNKPSEIPDNYYCLSQSLEGHFVGVDTDNWFGKFGKSKTNGPFIAFERADHQILAADQDQNAEMDKMGQETNEKEGTQREDSLSSTVHYNNSRTSDLYPITKLCIRDVTEYLKLKTNKDIISSSQSQLNIFLQKKKCTFIWVHCAQK</sequence>
<reference evidence="2 3" key="1">
    <citation type="journal article" date="2013" name="Curr. Biol.">
        <title>The Genome of the Foraminiferan Reticulomyxa filosa.</title>
        <authorList>
            <person name="Glockner G."/>
            <person name="Hulsmann N."/>
            <person name="Schleicher M."/>
            <person name="Noegel A.A."/>
            <person name="Eichinger L."/>
            <person name="Gallinger C."/>
            <person name="Pawlowski J."/>
            <person name="Sierra R."/>
            <person name="Euteneuer U."/>
            <person name="Pillet L."/>
            <person name="Moustafa A."/>
            <person name="Platzer M."/>
            <person name="Groth M."/>
            <person name="Szafranski K."/>
            <person name="Schliwa M."/>
        </authorList>
    </citation>
    <scope>NUCLEOTIDE SEQUENCE [LARGE SCALE GENOMIC DNA]</scope>
</reference>
<evidence type="ECO:0000256" key="1">
    <source>
        <dbReference type="SAM" id="MobiDB-lite"/>
    </source>
</evidence>
<comment type="caution">
    <text evidence="2">The sequence shown here is derived from an EMBL/GenBank/DDBJ whole genome shotgun (WGS) entry which is preliminary data.</text>
</comment>
<dbReference type="AlphaFoldDB" id="X6MGZ6"/>
<evidence type="ECO:0000313" key="3">
    <source>
        <dbReference type="Proteomes" id="UP000023152"/>
    </source>
</evidence>
<dbReference type="EMBL" id="ASPP01020985">
    <property type="protein sequence ID" value="ETO12896.1"/>
    <property type="molecule type" value="Genomic_DNA"/>
</dbReference>
<gene>
    <name evidence="2" type="ORF">RFI_24478</name>
</gene>
<proteinExistence type="predicted"/>